<dbReference type="InterPro" id="IPR002509">
    <property type="entry name" value="NODB_dom"/>
</dbReference>
<dbReference type="GO" id="GO:0005975">
    <property type="term" value="P:carbohydrate metabolic process"/>
    <property type="evidence" value="ECO:0007669"/>
    <property type="project" value="InterPro"/>
</dbReference>
<dbReference type="Gene3D" id="3.20.20.370">
    <property type="entry name" value="Glycoside hydrolase/deacetylase"/>
    <property type="match status" value="1"/>
</dbReference>
<evidence type="ECO:0000259" key="1">
    <source>
        <dbReference type="PROSITE" id="PS51677"/>
    </source>
</evidence>
<reference evidence="2" key="1">
    <citation type="submission" date="2018-05" db="EMBL/GenBank/DDBJ databases">
        <authorList>
            <person name="Lanie J.A."/>
            <person name="Ng W.-L."/>
            <person name="Kazmierczak K.M."/>
            <person name="Andrzejewski T.M."/>
            <person name="Davidsen T.M."/>
            <person name="Wayne K.J."/>
            <person name="Tettelin H."/>
            <person name="Glass J.I."/>
            <person name="Rusch D."/>
            <person name="Podicherti R."/>
            <person name="Tsui H.-C.T."/>
            <person name="Winkler M.E."/>
        </authorList>
    </citation>
    <scope>NUCLEOTIDE SEQUENCE</scope>
</reference>
<proteinExistence type="predicted"/>
<dbReference type="AlphaFoldDB" id="A0A382R0T8"/>
<feature type="domain" description="NodB homology" evidence="1">
    <location>
        <begin position="66"/>
        <end position="203"/>
    </location>
</feature>
<protein>
    <recommendedName>
        <fullName evidence="1">NodB homology domain-containing protein</fullName>
    </recommendedName>
</protein>
<gene>
    <name evidence="2" type="ORF">METZ01_LOCUS343065</name>
</gene>
<dbReference type="EMBL" id="UINC01117643">
    <property type="protein sequence ID" value="SVC90211.1"/>
    <property type="molecule type" value="Genomic_DNA"/>
</dbReference>
<dbReference type="GO" id="GO:0016810">
    <property type="term" value="F:hydrolase activity, acting on carbon-nitrogen (but not peptide) bonds"/>
    <property type="evidence" value="ECO:0007669"/>
    <property type="project" value="InterPro"/>
</dbReference>
<name>A0A382R0T8_9ZZZZ</name>
<sequence length="203" mass="23716">MIKSLNIGNINLAYHSSVNGMSIDLKKTIHNVTPHNILKQALLLKKYFDIISIDELFNLPERKIDGKVSITFDDGYKNIFNEILNELSKYSIPVTVFLIGNSLKNKPFWRDKIIFLLNNKKYLNEFIAFFNNENKIKLNNQNFFLDTKNNHINSKILDVTLDKFLTDNKLYENININLISNADELIKNKFITYGNHTLNHYVM</sequence>
<dbReference type="SUPFAM" id="SSF88713">
    <property type="entry name" value="Glycoside hydrolase/deacetylase"/>
    <property type="match status" value="1"/>
</dbReference>
<feature type="non-terminal residue" evidence="2">
    <location>
        <position position="203"/>
    </location>
</feature>
<accession>A0A382R0T8</accession>
<evidence type="ECO:0000313" key="2">
    <source>
        <dbReference type="EMBL" id="SVC90211.1"/>
    </source>
</evidence>
<organism evidence="2">
    <name type="scientific">marine metagenome</name>
    <dbReference type="NCBI Taxonomy" id="408172"/>
    <lineage>
        <taxon>unclassified sequences</taxon>
        <taxon>metagenomes</taxon>
        <taxon>ecological metagenomes</taxon>
    </lineage>
</organism>
<dbReference type="InterPro" id="IPR011330">
    <property type="entry name" value="Glyco_hydro/deAcase_b/a-brl"/>
</dbReference>
<dbReference type="PROSITE" id="PS51677">
    <property type="entry name" value="NODB"/>
    <property type="match status" value="1"/>
</dbReference>
<dbReference type="Pfam" id="PF01522">
    <property type="entry name" value="Polysacc_deac_1"/>
    <property type="match status" value="1"/>
</dbReference>